<dbReference type="AlphaFoldDB" id="A0A197K4N5"/>
<feature type="compositionally biased region" description="Basic and acidic residues" evidence="1">
    <location>
        <begin position="124"/>
        <end position="134"/>
    </location>
</feature>
<evidence type="ECO:0000256" key="2">
    <source>
        <dbReference type="SAM" id="Phobius"/>
    </source>
</evidence>
<evidence type="ECO:0000256" key="1">
    <source>
        <dbReference type="SAM" id="MobiDB-lite"/>
    </source>
</evidence>
<dbReference type="Proteomes" id="UP000078512">
    <property type="component" value="Unassembled WGS sequence"/>
</dbReference>
<keyword evidence="2" id="KW-0472">Membrane</keyword>
<gene>
    <name evidence="3" type="ORF">K457DRAFT_347874</name>
</gene>
<evidence type="ECO:0000313" key="4">
    <source>
        <dbReference type="Proteomes" id="UP000078512"/>
    </source>
</evidence>
<keyword evidence="4" id="KW-1185">Reference proteome</keyword>
<evidence type="ECO:0000313" key="3">
    <source>
        <dbReference type="EMBL" id="OAQ31651.1"/>
    </source>
</evidence>
<name>A0A197K4N5_9FUNG</name>
<feature type="transmembrane region" description="Helical" evidence="2">
    <location>
        <begin position="48"/>
        <end position="71"/>
    </location>
</feature>
<proteinExistence type="predicted"/>
<keyword evidence="2" id="KW-0812">Transmembrane</keyword>
<accession>A0A197K4N5</accession>
<keyword evidence="2" id="KW-1133">Transmembrane helix</keyword>
<feature type="compositionally biased region" description="Polar residues" evidence="1">
    <location>
        <begin position="135"/>
        <end position="145"/>
    </location>
</feature>
<sequence>MWCCTPRQEGDMANITYQTAALFTIVRCDKNYYYYNNNNYSNKQQPPLVCLSVCLSVCLYVCLFVSSPLFLHSLTHTLSTLNGKGTKTPTLLFLPYHRPFSFTSVLTYLFTKQPKLCSDAKERATEWKKDRTGQDRTGQGRTHVP</sequence>
<organism evidence="3 4">
    <name type="scientific">Linnemannia elongata AG-77</name>
    <dbReference type="NCBI Taxonomy" id="1314771"/>
    <lineage>
        <taxon>Eukaryota</taxon>
        <taxon>Fungi</taxon>
        <taxon>Fungi incertae sedis</taxon>
        <taxon>Mucoromycota</taxon>
        <taxon>Mortierellomycotina</taxon>
        <taxon>Mortierellomycetes</taxon>
        <taxon>Mortierellales</taxon>
        <taxon>Mortierellaceae</taxon>
        <taxon>Linnemannia</taxon>
    </lineage>
</organism>
<protein>
    <submittedName>
        <fullName evidence="3">Uncharacterized protein</fullName>
    </submittedName>
</protein>
<reference evidence="3 4" key="1">
    <citation type="submission" date="2016-05" db="EMBL/GenBank/DDBJ databases">
        <title>Genome sequencing reveals origins of a unique bacterial endosymbiosis in the earliest lineages of terrestrial Fungi.</title>
        <authorList>
            <consortium name="DOE Joint Genome Institute"/>
            <person name="Uehling J."/>
            <person name="Gryganskyi A."/>
            <person name="Hameed K."/>
            <person name="Tschaplinski T."/>
            <person name="Misztal P."/>
            <person name="Wu S."/>
            <person name="Desiro A."/>
            <person name="Vande Pol N."/>
            <person name="Du Z.-Y."/>
            <person name="Zienkiewicz A."/>
            <person name="Zienkiewicz K."/>
            <person name="Morin E."/>
            <person name="Tisserant E."/>
            <person name="Splivallo R."/>
            <person name="Hainaut M."/>
            <person name="Henrissat B."/>
            <person name="Ohm R."/>
            <person name="Kuo A."/>
            <person name="Yan J."/>
            <person name="Lipzen A."/>
            <person name="Nolan M."/>
            <person name="Labutti K."/>
            <person name="Barry K."/>
            <person name="Goldstein A."/>
            <person name="Labbe J."/>
            <person name="Schadt C."/>
            <person name="Tuskan G."/>
            <person name="Grigoriev I."/>
            <person name="Martin F."/>
            <person name="Vilgalys R."/>
            <person name="Bonito G."/>
        </authorList>
    </citation>
    <scope>NUCLEOTIDE SEQUENCE [LARGE SCALE GENOMIC DNA]</scope>
    <source>
        <strain evidence="3 4">AG-77</strain>
    </source>
</reference>
<feature type="region of interest" description="Disordered" evidence="1">
    <location>
        <begin position="124"/>
        <end position="145"/>
    </location>
</feature>
<dbReference type="EMBL" id="KV442028">
    <property type="protein sequence ID" value="OAQ31651.1"/>
    <property type="molecule type" value="Genomic_DNA"/>
</dbReference>